<dbReference type="EMBL" id="NGLE02000001">
    <property type="protein sequence ID" value="MEI5995128.1"/>
    <property type="molecule type" value="Genomic_DNA"/>
</dbReference>
<evidence type="ECO:0000313" key="3">
    <source>
        <dbReference type="EMBL" id="OTO09933.1"/>
    </source>
</evidence>
<comment type="caution">
    <text evidence="3">The sequence shown here is derived from an EMBL/GenBank/DDBJ whole genome shotgun (WGS) entry which is preliminary data.</text>
</comment>
<protein>
    <recommendedName>
        <fullName evidence="1">Pesticidal crystal protein Cry1Aa domain-containing protein</fullName>
    </recommendedName>
</protein>
<dbReference type="InterPro" id="IPR054544">
    <property type="entry name" value="Pest_crys_Cry1Aa_dom-IV"/>
</dbReference>
<reference evidence="2 4" key="2">
    <citation type="submission" date="2018-07" db="EMBL/GenBank/DDBJ databases">
        <title>The Genome Sequence of Enterococcus sp. DIV0659b.</title>
        <authorList>
            <consortium name="The Broad Institute Genomics Platform"/>
            <consortium name="The Broad Institute Genomic Center for Infectious Diseases"/>
            <person name="Earl A."/>
            <person name="Manson A."/>
            <person name="Schwartman J."/>
            <person name="Gilmore M."/>
            <person name="Abouelleil A."/>
            <person name="Cao P."/>
            <person name="Chapman S."/>
            <person name="Cusick C."/>
            <person name="Shea T."/>
            <person name="Young S."/>
            <person name="Neafsey D."/>
            <person name="Nusbaum C."/>
            <person name="Birren B."/>
        </authorList>
    </citation>
    <scope>NUCLEOTIDE SEQUENCE [LARGE SCALE GENOMIC DNA]</scope>
    <source>
        <strain evidence="2 4">4G2_DIV0659</strain>
    </source>
</reference>
<organism evidence="3">
    <name type="scientific">Candidatus Enterococcus mansonii</name>
    <dbReference type="NCBI Taxonomy" id="1834181"/>
    <lineage>
        <taxon>Bacteria</taxon>
        <taxon>Bacillati</taxon>
        <taxon>Bacillota</taxon>
        <taxon>Bacilli</taxon>
        <taxon>Lactobacillales</taxon>
        <taxon>Enterococcaceae</taxon>
        <taxon>Enterococcus</taxon>
    </lineage>
</organism>
<dbReference type="RefSeq" id="WP_086329545.1">
    <property type="nucleotide sequence ID" value="NZ_NGLE02000001.1"/>
</dbReference>
<dbReference type="Proteomes" id="UP000195139">
    <property type="component" value="Unassembled WGS sequence"/>
</dbReference>
<name>A0A242CI58_9ENTE</name>
<evidence type="ECO:0000313" key="2">
    <source>
        <dbReference type="EMBL" id="MEI5995128.1"/>
    </source>
</evidence>
<reference evidence="3" key="1">
    <citation type="submission" date="2017-05" db="EMBL/GenBank/DDBJ databases">
        <title>The Genome Sequence of Enterococcus sp. 4G2_DIV0659.</title>
        <authorList>
            <consortium name="The Broad Institute Genomics Platform"/>
            <consortium name="The Broad Institute Genomic Center for Infectious Diseases"/>
            <person name="Earl A."/>
            <person name="Manson A."/>
            <person name="Schwartman J."/>
            <person name="Gilmore M."/>
            <person name="Abouelleil A."/>
            <person name="Cao P."/>
            <person name="Chapman S."/>
            <person name="Cusick C."/>
            <person name="Shea T."/>
            <person name="Young S."/>
            <person name="Neafsey D."/>
            <person name="Nusbaum C."/>
            <person name="Birren B."/>
        </authorList>
    </citation>
    <scope>NUCLEOTIDE SEQUENCE [LARGE SCALE GENOMIC DNA]</scope>
    <source>
        <strain evidence="3">4G2_DIV0659</strain>
    </source>
</reference>
<accession>A0A242CI58</accession>
<dbReference type="STRING" id="1834181.A5880_000616"/>
<feature type="domain" description="Pesticidal crystal protein Cry1Aa" evidence="1">
    <location>
        <begin position="8"/>
        <end position="66"/>
    </location>
</feature>
<dbReference type="EMBL" id="NGLE01000001">
    <property type="protein sequence ID" value="OTO09933.1"/>
    <property type="molecule type" value="Genomic_DNA"/>
</dbReference>
<evidence type="ECO:0000259" key="1">
    <source>
        <dbReference type="Pfam" id="PF18449"/>
    </source>
</evidence>
<gene>
    <name evidence="3" type="ORF">A5880_000616</name>
    <name evidence="2" type="ORF">A5880_002718</name>
</gene>
<sequence length="257" mass="29541">MIDFEHGIQESKNLVEELFTDNTHTAIRLSTTQIRIDTVKQMVNDLFDPTIKSELLTEIAKAQKNFILEKSNANAWDINTWVNKKDDIKLQAENIKKEPGLYEVIITLGQLKKAITVELKPGELLFEKRPNEINFGEPTIKSKTQYISTDVGVNFLIKDNRFVQENWRLTTKLAQPFQTETGIKTNSTIVLKNNHTITPLDENKTVELFQSDSNQRSIELNYNNTQQQEFLLEMLPGSLLANKLYTAKIMWLIETGP</sequence>
<evidence type="ECO:0000313" key="4">
    <source>
        <dbReference type="Proteomes" id="UP000195139"/>
    </source>
</evidence>
<dbReference type="OrthoDB" id="2195222at2"/>
<proteinExistence type="predicted"/>
<dbReference type="AlphaFoldDB" id="A0A242CI58"/>
<keyword evidence="4" id="KW-1185">Reference proteome</keyword>
<dbReference type="Pfam" id="PF18449">
    <property type="entry name" value="Endotoxin_C2"/>
    <property type="match status" value="1"/>
</dbReference>